<dbReference type="PANTHER" id="PTHR47506:SF10">
    <property type="entry name" value="TRANSCRIPTIONAL REGULATORY PROTEIN"/>
    <property type="match status" value="1"/>
</dbReference>
<dbReference type="Proteomes" id="UP000236745">
    <property type="component" value="Unassembled WGS sequence"/>
</dbReference>
<evidence type="ECO:0000256" key="2">
    <source>
        <dbReference type="ARBA" id="ARBA00023125"/>
    </source>
</evidence>
<evidence type="ECO:0000313" key="7">
    <source>
        <dbReference type="Proteomes" id="UP000236745"/>
    </source>
</evidence>
<dbReference type="InterPro" id="IPR001647">
    <property type="entry name" value="HTH_TetR"/>
</dbReference>
<dbReference type="PANTHER" id="PTHR47506">
    <property type="entry name" value="TRANSCRIPTIONAL REGULATORY PROTEIN"/>
    <property type="match status" value="1"/>
</dbReference>
<dbReference type="AlphaFoldDB" id="A0A1H5VLD7"/>
<keyword evidence="2 4" id="KW-0238">DNA-binding</keyword>
<dbReference type="Gene3D" id="1.10.357.10">
    <property type="entry name" value="Tetracycline Repressor, domain 2"/>
    <property type="match status" value="1"/>
</dbReference>
<dbReference type="Pfam" id="PF00440">
    <property type="entry name" value="TetR_N"/>
    <property type="match status" value="1"/>
</dbReference>
<name>A0A1H5VLD7_9GAMM</name>
<feature type="domain" description="HTH tetR-type" evidence="5">
    <location>
        <begin position="5"/>
        <end position="65"/>
    </location>
</feature>
<dbReference type="GO" id="GO:0003677">
    <property type="term" value="F:DNA binding"/>
    <property type="evidence" value="ECO:0007669"/>
    <property type="project" value="UniProtKB-UniRule"/>
</dbReference>
<dbReference type="InterPro" id="IPR009057">
    <property type="entry name" value="Homeodomain-like_sf"/>
</dbReference>
<sequence>MSAIKQSHQDAIRKATELFWAKGFHATSMRNIQQAMDMRPGSIYASFGGKEALFKEALNAYTANSQASLQASVAAAGSPLAGLKQFVIDAVIGGAENAPSGLCMLVKTISELTDEHADLLAEARRLLSVLEDDFAVVLQRAKEAGELSESSDCTRLARYLQMQLMGLRAYARTNAGGDEQLRALIDDTFAIIGKS</sequence>
<protein>
    <submittedName>
        <fullName evidence="6">Transcriptional regulator, TetR family</fullName>
    </submittedName>
</protein>
<keyword evidence="1" id="KW-0805">Transcription regulation</keyword>
<dbReference type="InterPro" id="IPR036271">
    <property type="entry name" value="Tet_transcr_reg_TetR-rel_C_sf"/>
</dbReference>
<feature type="DNA-binding region" description="H-T-H motif" evidence="4">
    <location>
        <begin position="28"/>
        <end position="47"/>
    </location>
</feature>
<dbReference type="PROSITE" id="PS50977">
    <property type="entry name" value="HTH_TETR_2"/>
    <property type="match status" value="1"/>
</dbReference>
<evidence type="ECO:0000256" key="1">
    <source>
        <dbReference type="ARBA" id="ARBA00023015"/>
    </source>
</evidence>
<accession>A0A1H5VLD7</accession>
<dbReference type="EMBL" id="FNVQ01000001">
    <property type="protein sequence ID" value="SEF88013.1"/>
    <property type="molecule type" value="Genomic_DNA"/>
</dbReference>
<dbReference type="InterPro" id="IPR011075">
    <property type="entry name" value="TetR_C"/>
</dbReference>
<keyword evidence="3" id="KW-0804">Transcription</keyword>
<dbReference type="SUPFAM" id="SSF48498">
    <property type="entry name" value="Tetracyclin repressor-like, C-terminal domain"/>
    <property type="match status" value="1"/>
</dbReference>
<keyword evidence="7" id="KW-1185">Reference proteome</keyword>
<dbReference type="RefSeq" id="WP_104001729.1">
    <property type="nucleotide sequence ID" value="NZ_FNVQ01000001.1"/>
</dbReference>
<reference evidence="6 7" key="1">
    <citation type="submission" date="2016-10" db="EMBL/GenBank/DDBJ databases">
        <authorList>
            <person name="de Groot N.N."/>
        </authorList>
    </citation>
    <scope>NUCLEOTIDE SEQUENCE [LARGE SCALE GENOMIC DNA]</scope>
    <source>
        <strain evidence="6 7">DSM 22012</strain>
    </source>
</reference>
<gene>
    <name evidence="6" type="ORF">SAMN05444390_101768</name>
</gene>
<evidence type="ECO:0000256" key="3">
    <source>
        <dbReference type="ARBA" id="ARBA00023163"/>
    </source>
</evidence>
<dbReference type="SUPFAM" id="SSF46689">
    <property type="entry name" value="Homeodomain-like"/>
    <property type="match status" value="1"/>
</dbReference>
<organism evidence="6 7">
    <name type="scientific">Marinobacterium lutimaris</name>
    <dbReference type="NCBI Taxonomy" id="568106"/>
    <lineage>
        <taxon>Bacteria</taxon>
        <taxon>Pseudomonadati</taxon>
        <taxon>Pseudomonadota</taxon>
        <taxon>Gammaproteobacteria</taxon>
        <taxon>Oceanospirillales</taxon>
        <taxon>Oceanospirillaceae</taxon>
        <taxon>Marinobacterium</taxon>
    </lineage>
</organism>
<dbReference type="Gene3D" id="1.10.10.60">
    <property type="entry name" value="Homeodomain-like"/>
    <property type="match status" value="1"/>
</dbReference>
<dbReference type="OrthoDB" id="270177at2"/>
<evidence type="ECO:0000313" key="6">
    <source>
        <dbReference type="EMBL" id="SEF88013.1"/>
    </source>
</evidence>
<evidence type="ECO:0000256" key="4">
    <source>
        <dbReference type="PROSITE-ProRule" id="PRU00335"/>
    </source>
</evidence>
<dbReference type="Pfam" id="PF16925">
    <property type="entry name" value="TetR_C_13"/>
    <property type="match status" value="1"/>
</dbReference>
<proteinExistence type="predicted"/>
<evidence type="ECO:0000259" key="5">
    <source>
        <dbReference type="PROSITE" id="PS50977"/>
    </source>
</evidence>